<evidence type="ECO:0000256" key="3">
    <source>
        <dbReference type="ARBA" id="ARBA00022729"/>
    </source>
</evidence>
<dbReference type="PANTHER" id="PTHR34820:SF4">
    <property type="entry name" value="INNER MEMBRANE PROTEIN YEBZ"/>
    <property type="match status" value="1"/>
</dbReference>
<dbReference type="GO" id="GO:0006825">
    <property type="term" value="P:copper ion transport"/>
    <property type="evidence" value="ECO:0007669"/>
    <property type="project" value="InterPro"/>
</dbReference>
<feature type="transmembrane region" description="Helical" evidence="5">
    <location>
        <begin position="144"/>
        <end position="163"/>
    </location>
</feature>
<evidence type="ECO:0000256" key="4">
    <source>
        <dbReference type="ARBA" id="ARBA00023008"/>
    </source>
</evidence>
<dbReference type="InterPro" id="IPR014756">
    <property type="entry name" value="Ig_E-set"/>
</dbReference>
<protein>
    <recommendedName>
        <fullName evidence="7">CopC domain-containing protein</fullName>
    </recommendedName>
</protein>
<dbReference type="Pfam" id="PF04234">
    <property type="entry name" value="CopC"/>
    <property type="match status" value="1"/>
</dbReference>
<evidence type="ECO:0000256" key="6">
    <source>
        <dbReference type="SAM" id="SignalP"/>
    </source>
</evidence>
<feature type="signal peptide" evidence="6">
    <location>
        <begin position="1"/>
        <end position="24"/>
    </location>
</feature>
<keyword evidence="3 6" id="KW-0732">Signal</keyword>
<dbReference type="EMBL" id="FOJN01000006">
    <property type="protein sequence ID" value="SFA50231.1"/>
    <property type="molecule type" value="Genomic_DNA"/>
</dbReference>
<keyword evidence="5" id="KW-0812">Transmembrane</keyword>
<accession>A0A1I0TEN0</accession>
<dbReference type="PANTHER" id="PTHR34820">
    <property type="entry name" value="INNER MEMBRANE PROTEIN YEBZ"/>
    <property type="match status" value="1"/>
</dbReference>
<evidence type="ECO:0000313" key="8">
    <source>
        <dbReference type="EMBL" id="SFA50231.1"/>
    </source>
</evidence>
<evidence type="ECO:0000313" key="9">
    <source>
        <dbReference type="Proteomes" id="UP000182054"/>
    </source>
</evidence>
<dbReference type="InterPro" id="IPR032694">
    <property type="entry name" value="CopC/D"/>
</dbReference>
<dbReference type="GO" id="GO:0030313">
    <property type="term" value="C:cell envelope"/>
    <property type="evidence" value="ECO:0007669"/>
    <property type="project" value="UniProtKB-SubCell"/>
</dbReference>
<feature type="chain" id="PRO_5010364431" description="CopC domain-containing protein" evidence="6">
    <location>
        <begin position="25"/>
        <end position="167"/>
    </location>
</feature>
<dbReference type="InterPro" id="IPR007348">
    <property type="entry name" value="CopC_dom"/>
</dbReference>
<evidence type="ECO:0000256" key="5">
    <source>
        <dbReference type="SAM" id="Phobius"/>
    </source>
</evidence>
<keyword evidence="2" id="KW-0479">Metal-binding</keyword>
<name>A0A1I0TEN0_9NOCA</name>
<evidence type="ECO:0000256" key="1">
    <source>
        <dbReference type="ARBA" id="ARBA00004196"/>
    </source>
</evidence>
<dbReference type="InterPro" id="IPR014755">
    <property type="entry name" value="Cu-Rt/internalin_Ig-like"/>
</dbReference>
<keyword evidence="4" id="KW-0186">Copper</keyword>
<dbReference type="GO" id="GO:0005886">
    <property type="term" value="C:plasma membrane"/>
    <property type="evidence" value="ECO:0007669"/>
    <property type="project" value="TreeGrafter"/>
</dbReference>
<dbReference type="GO" id="GO:0042597">
    <property type="term" value="C:periplasmic space"/>
    <property type="evidence" value="ECO:0007669"/>
    <property type="project" value="InterPro"/>
</dbReference>
<dbReference type="Gene3D" id="2.60.40.1220">
    <property type="match status" value="1"/>
</dbReference>
<dbReference type="GO" id="GO:0046688">
    <property type="term" value="P:response to copper ion"/>
    <property type="evidence" value="ECO:0007669"/>
    <property type="project" value="InterPro"/>
</dbReference>
<gene>
    <name evidence="8" type="ORF">SAMN05444374_10618</name>
</gene>
<dbReference type="AlphaFoldDB" id="A0A1I0TEN0"/>
<keyword evidence="5" id="KW-1133">Transmembrane helix</keyword>
<evidence type="ECO:0000256" key="2">
    <source>
        <dbReference type="ARBA" id="ARBA00022723"/>
    </source>
</evidence>
<comment type="subcellular location">
    <subcellularLocation>
        <location evidence="1">Cell envelope</location>
    </subcellularLocation>
</comment>
<keyword evidence="5" id="KW-0472">Membrane</keyword>
<dbReference type="Proteomes" id="UP000182054">
    <property type="component" value="Unassembled WGS sequence"/>
</dbReference>
<proteinExistence type="predicted"/>
<evidence type="ECO:0000259" key="7">
    <source>
        <dbReference type="Pfam" id="PF04234"/>
    </source>
</evidence>
<organism evidence="8 9">
    <name type="scientific">Rhodococcoides kroppenstedtii</name>
    <dbReference type="NCBI Taxonomy" id="293050"/>
    <lineage>
        <taxon>Bacteria</taxon>
        <taxon>Bacillati</taxon>
        <taxon>Actinomycetota</taxon>
        <taxon>Actinomycetes</taxon>
        <taxon>Mycobacteriales</taxon>
        <taxon>Nocardiaceae</taxon>
        <taxon>Rhodococcoides</taxon>
    </lineage>
</organism>
<dbReference type="SUPFAM" id="SSF81296">
    <property type="entry name" value="E set domains"/>
    <property type="match status" value="1"/>
</dbReference>
<feature type="domain" description="CopC" evidence="7">
    <location>
        <begin position="25"/>
        <end position="117"/>
    </location>
</feature>
<dbReference type="GO" id="GO:0005507">
    <property type="term" value="F:copper ion binding"/>
    <property type="evidence" value="ECO:0007669"/>
    <property type="project" value="InterPro"/>
</dbReference>
<reference evidence="8 9" key="1">
    <citation type="submission" date="2016-10" db="EMBL/GenBank/DDBJ databases">
        <authorList>
            <person name="de Groot N.N."/>
        </authorList>
    </citation>
    <scope>NUCLEOTIDE SEQUENCE [LARGE SCALE GENOMIC DNA]</scope>
    <source>
        <strain evidence="8 9">DSM 44908</strain>
    </source>
</reference>
<sequence length="167" mass="16927">MSRIRTVLLLLAALLFVGMPTAAAHSVVVGSSPENESSVDAGPATASVTFNEAVQEQFASLTVVGPDGNLWSEGDPRVEGPTVTVDLRELGPAGTYTIAYRVTSADGHPVSGTRTFELTTAGAGTPGPAANASASSESGGGIPLWPFLVAAGVVFVGALGFSLRSRR</sequence>